<comment type="caution">
    <text evidence="4">The sequence shown here is derived from an EMBL/GenBank/DDBJ whole genome shotgun (WGS) entry which is preliminary data.</text>
</comment>
<feature type="region of interest" description="Disordered" evidence="1">
    <location>
        <begin position="28"/>
        <end position="70"/>
    </location>
</feature>
<keyword evidence="2" id="KW-0732">Signal</keyword>
<reference evidence="4 5" key="1">
    <citation type="submission" date="2014-03" db="EMBL/GenBank/DDBJ databases">
        <title>Genomics of Bifidobacteria.</title>
        <authorList>
            <person name="Ventura M."/>
            <person name="Milani C."/>
            <person name="Lugli G.A."/>
        </authorList>
    </citation>
    <scope>NUCLEOTIDE SEQUENCE [LARGE SCALE GENOMIC DNA]</scope>
    <source>
        <strain evidence="4 5">LMG 21811</strain>
    </source>
</reference>
<dbReference type="InterPro" id="IPR000914">
    <property type="entry name" value="SBP_5_dom"/>
</dbReference>
<dbReference type="GO" id="GO:0043190">
    <property type="term" value="C:ATP-binding cassette (ABC) transporter complex"/>
    <property type="evidence" value="ECO:0007669"/>
    <property type="project" value="InterPro"/>
</dbReference>
<dbReference type="Gene3D" id="3.10.105.10">
    <property type="entry name" value="Dipeptide-binding Protein, Domain 3"/>
    <property type="match status" value="1"/>
</dbReference>
<dbReference type="PROSITE" id="PS51257">
    <property type="entry name" value="PROKAR_LIPOPROTEIN"/>
    <property type="match status" value="1"/>
</dbReference>
<dbReference type="PANTHER" id="PTHR30290:SF65">
    <property type="entry name" value="MONOACYL PHOSPHATIDYLINOSITOL TETRAMANNOSIDE-BINDING PROTEIN LPQW-RELATED"/>
    <property type="match status" value="1"/>
</dbReference>
<feature type="signal peptide" evidence="2">
    <location>
        <begin position="1"/>
        <end position="22"/>
    </location>
</feature>
<dbReference type="STRING" id="78346.BRUM_0244"/>
<dbReference type="GO" id="GO:1904680">
    <property type="term" value="F:peptide transmembrane transporter activity"/>
    <property type="evidence" value="ECO:0007669"/>
    <property type="project" value="TreeGrafter"/>
</dbReference>
<dbReference type="PANTHER" id="PTHR30290">
    <property type="entry name" value="PERIPLASMIC BINDING COMPONENT OF ABC TRANSPORTER"/>
    <property type="match status" value="1"/>
</dbReference>
<organism evidence="4 5">
    <name type="scientific">Bifidobacterium ruminantium</name>
    <dbReference type="NCBI Taxonomy" id="78346"/>
    <lineage>
        <taxon>Bacteria</taxon>
        <taxon>Bacillati</taxon>
        <taxon>Actinomycetota</taxon>
        <taxon>Actinomycetes</taxon>
        <taxon>Bifidobacteriales</taxon>
        <taxon>Bifidobacteriaceae</taxon>
        <taxon>Bifidobacterium</taxon>
    </lineage>
</organism>
<dbReference type="SUPFAM" id="SSF53850">
    <property type="entry name" value="Periplasmic binding protein-like II"/>
    <property type="match status" value="1"/>
</dbReference>
<feature type="domain" description="Solute-binding protein family 5" evidence="3">
    <location>
        <begin position="132"/>
        <end position="495"/>
    </location>
</feature>
<dbReference type="Proteomes" id="UP000029078">
    <property type="component" value="Unassembled WGS sequence"/>
</dbReference>
<dbReference type="GO" id="GO:0015833">
    <property type="term" value="P:peptide transport"/>
    <property type="evidence" value="ECO:0007669"/>
    <property type="project" value="TreeGrafter"/>
</dbReference>
<feature type="compositionally biased region" description="Polar residues" evidence="1">
    <location>
        <begin position="28"/>
        <end position="48"/>
    </location>
</feature>
<keyword evidence="5" id="KW-1185">Reference proteome</keyword>
<evidence type="ECO:0000313" key="4">
    <source>
        <dbReference type="EMBL" id="KFI90478.1"/>
    </source>
</evidence>
<evidence type="ECO:0000313" key="5">
    <source>
        <dbReference type="Proteomes" id="UP000029078"/>
    </source>
</evidence>
<gene>
    <name evidence="4" type="ORF">BRUM_0244</name>
</gene>
<dbReference type="InterPro" id="IPR030678">
    <property type="entry name" value="Peptide/Ni-bd"/>
</dbReference>
<dbReference type="CDD" id="cd08501">
    <property type="entry name" value="PBP2_Lpqw"/>
    <property type="match status" value="1"/>
</dbReference>
<evidence type="ECO:0000259" key="3">
    <source>
        <dbReference type="Pfam" id="PF00496"/>
    </source>
</evidence>
<dbReference type="GO" id="GO:0042597">
    <property type="term" value="C:periplasmic space"/>
    <property type="evidence" value="ECO:0007669"/>
    <property type="project" value="UniProtKB-ARBA"/>
</dbReference>
<proteinExistence type="predicted"/>
<dbReference type="Pfam" id="PF00496">
    <property type="entry name" value="SBP_bac_5"/>
    <property type="match status" value="1"/>
</dbReference>
<feature type="chain" id="PRO_5038740492" evidence="2">
    <location>
        <begin position="23"/>
        <end position="591"/>
    </location>
</feature>
<name>A0A087D4M8_BIFRU</name>
<dbReference type="InterPro" id="IPR039424">
    <property type="entry name" value="SBP_5"/>
</dbReference>
<dbReference type="PIRSF" id="PIRSF002741">
    <property type="entry name" value="MppA"/>
    <property type="match status" value="1"/>
</dbReference>
<evidence type="ECO:0000256" key="2">
    <source>
        <dbReference type="SAM" id="SignalP"/>
    </source>
</evidence>
<protein>
    <submittedName>
        <fullName evidence="4">Peptide ABC transporter, solute-binding protein</fullName>
    </submittedName>
</protein>
<accession>A0A087D4M8</accession>
<feature type="compositionally biased region" description="Polar residues" evidence="1">
    <location>
        <begin position="227"/>
        <end position="237"/>
    </location>
</feature>
<dbReference type="EMBL" id="JGZL01000003">
    <property type="protein sequence ID" value="KFI90478.1"/>
    <property type="molecule type" value="Genomic_DNA"/>
</dbReference>
<feature type="region of interest" description="Disordered" evidence="1">
    <location>
        <begin position="227"/>
        <end position="248"/>
    </location>
</feature>
<evidence type="ECO:0000256" key="1">
    <source>
        <dbReference type="SAM" id="MobiDB-lite"/>
    </source>
</evidence>
<sequence>MHMNMHKAIAMVASLAAVVSMAACGGSNASSESTYKTEPQEGTPTSYKGTLPMPEANKAYNNPQDRSKLKQGGTLTMPITEIGPDWNSFSANGNTTYMMGMWHLYMPFLWDYSVDGSTATPNKNYLSDVKLTSTDPETVTYTINDKAQWNDGTPITWKDFYSTWQVNNGKSSDLTPAITFGYENIKSVEKGSSDRQAVVTFDKAVYPYQAIFQTLYPAQAFDENDPSKTADTFTKGWQNDPHSDKWGAGPYKVSKVSDSEVDFVPNSNWWGDKPLLDKIIVKQMEDSAMVNAFKNGEIDITEGNLTSDSLATVKTVKDAYIRRSYDSGVATYTINTKAEDTKDLAVRKAFVQAVDRGQISKMAFKGLDWNEKIPGSVILPQFQNGYEDNMPKDSGYSVANAKKTLEKAGYKMGSDGYYAKGGKTVQITYTTFSDNAGTKARAQAMQKMAKDAGIKVNIDIKASNQFSTTVSSGNWDVIGLGWGATDPFGYSSSSYQIYGSDSDSNFGYIGSKSIDEKLKKVTTTEDTKAAIKLFNEAEKEYMENYAQIPLFNGVLIYGVKKGLANMGPAGYSAESSRTGIPVHSENIGWEK</sequence>
<dbReference type="Gene3D" id="3.90.76.10">
    <property type="entry name" value="Dipeptide-binding Protein, Domain 1"/>
    <property type="match status" value="1"/>
</dbReference>
<dbReference type="eggNOG" id="COG0747">
    <property type="taxonomic scope" value="Bacteria"/>
</dbReference>
<dbReference type="AlphaFoldDB" id="A0A087D4M8"/>